<feature type="transmembrane region" description="Helical" evidence="6">
    <location>
        <begin position="306"/>
        <end position="331"/>
    </location>
</feature>
<dbReference type="Proteomes" id="UP000179115">
    <property type="component" value="Unassembled WGS sequence"/>
</dbReference>
<dbReference type="NCBIfam" id="TIGR00360">
    <property type="entry name" value="ComEC_N-term"/>
    <property type="match status" value="1"/>
</dbReference>
<feature type="transmembrane region" description="Helical" evidence="6">
    <location>
        <begin position="467"/>
        <end position="488"/>
    </location>
</feature>
<keyword evidence="5 6" id="KW-0472">Membrane</keyword>
<comment type="caution">
    <text evidence="9">The sequence shown here is derived from an EMBL/GenBank/DDBJ whole genome shotgun (WGS) entry which is preliminary data.</text>
</comment>
<feature type="transmembrane region" description="Helical" evidence="6">
    <location>
        <begin position="30"/>
        <end position="48"/>
    </location>
</feature>
<feature type="transmembrane region" description="Helical" evidence="6">
    <location>
        <begin position="377"/>
        <end position="394"/>
    </location>
</feature>
<protein>
    <recommendedName>
        <fullName evidence="11">ComEC/Rec2-related protein domain-containing protein</fullName>
    </recommendedName>
</protein>
<proteinExistence type="predicted"/>
<dbReference type="Pfam" id="PF03772">
    <property type="entry name" value="Competence"/>
    <property type="match status" value="1"/>
</dbReference>
<dbReference type="PANTHER" id="PTHR30619:SF7">
    <property type="entry name" value="BETA-LACTAMASE DOMAIN PROTEIN"/>
    <property type="match status" value="1"/>
</dbReference>
<dbReference type="InterPro" id="IPR004477">
    <property type="entry name" value="ComEC_N"/>
</dbReference>
<evidence type="ECO:0000256" key="3">
    <source>
        <dbReference type="ARBA" id="ARBA00022692"/>
    </source>
</evidence>
<evidence type="ECO:0000256" key="1">
    <source>
        <dbReference type="ARBA" id="ARBA00004651"/>
    </source>
</evidence>
<feature type="domain" description="DUF4131" evidence="8">
    <location>
        <begin position="28"/>
        <end position="183"/>
    </location>
</feature>
<evidence type="ECO:0000259" key="8">
    <source>
        <dbReference type="Pfam" id="PF13567"/>
    </source>
</evidence>
<sequence length="495" mass="54240">MQNQRWLYALIGGFIAGVAFRSFVDLGWSFSFFLLLIGVMLTFAHSLIRANGRITFLTICLVAAGLGMLRLNIADIRQGDPLFEAKVGSSVVAEGTIIEEPDERENQTLLTVRFEKVGAEALHDTVLVGTARFPEFHYGDFVQVIGKLEKPKSFETDTGRVFNYPQFLAKDGIFYQISFAKVSLLNAGSGNPLKRALFAIKDSFLSRVSRVIPEPQASLMGGLVVGAKQSLGKELLDAFRMTGIIHIVVLSGFNITIVANFIMRFFGMFLRKRGSGSLIAGGISIVLFVIMVGASATAVRAGAMALIGLLALATGRTSAITHALILTGFLMVLHNPYILLFDPSFQLSFLATLGLIQISPRIEARIMRVPKFWGLRTIIAATLATQLFVLPLLLYNTGQFSVVGLLVNLLILPLIPITMLFGFLTGVAGFLSTILSMPFAFISYALLTYELKIVELFSSLPFASVTIPYFPAWLMVLLYAALAAFLWLKTRTTRH</sequence>
<gene>
    <name evidence="9" type="ORF">A3A35_01545</name>
</gene>
<name>A0A1F6ECK3_9BACT</name>
<dbReference type="InterPro" id="IPR052159">
    <property type="entry name" value="Competence_DNA_uptake"/>
</dbReference>
<organism evidence="9 10">
    <name type="scientific">Candidatus Kaiserbacteria bacterium RIFCSPLOWO2_01_FULL_51_21</name>
    <dbReference type="NCBI Taxonomy" id="1798508"/>
    <lineage>
        <taxon>Bacteria</taxon>
        <taxon>Candidatus Kaiseribacteriota</taxon>
    </lineage>
</organism>
<accession>A0A1F6ECK3</accession>
<feature type="transmembrane region" description="Helical" evidence="6">
    <location>
        <begin position="54"/>
        <end position="73"/>
    </location>
</feature>
<feature type="transmembrane region" description="Helical" evidence="6">
    <location>
        <begin position="428"/>
        <end position="447"/>
    </location>
</feature>
<evidence type="ECO:0000256" key="2">
    <source>
        <dbReference type="ARBA" id="ARBA00022475"/>
    </source>
</evidence>
<feature type="domain" description="ComEC/Rec2-related protein" evidence="7">
    <location>
        <begin position="223"/>
        <end position="491"/>
    </location>
</feature>
<feature type="transmembrane region" description="Helical" evidence="6">
    <location>
        <begin position="278"/>
        <end position="299"/>
    </location>
</feature>
<feature type="transmembrane region" description="Helical" evidence="6">
    <location>
        <begin position="243"/>
        <end position="266"/>
    </location>
</feature>
<dbReference type="Pfam" id="PF13567">
    <property type="entry name" value="DUF4131"/>
    <property type="match status" value="1"/>
</dbReference>
<evidence type="ECO:0008006" key="11">
    <source>
        <dbReference type="Google" id="ProtNLM"/>
    </source>
</evidence>
<keyword evidence="4 6" id="KW-1133">Transmembrane helix</keyword>
<evidence type="ECO:0000256" key="4">
    <source>
        <dbReference type="ARBA" id="ARBA00022989"/>
    </source>
</evidence>
<feature type="transmembrane region" description="Helical" evidence="6">
    <location>
        <begin position="400"/>
        <end position="421"/>
    </location>
</feature>
<dbReference type="PANTHER" id="PTHR30619">
    <property type="entry name" value="DNA INTERNALIZATION/COMPETENCE PROTEIN COMEC/REC2"/>
    <property type="match status" value="1"/>
</dbReference>
<evidence type="ECO:0000313" key="10">
    <source>
        <dbReference type="Proteomes" id="UP000179115"/>
    </source>
</evidence>
<dbReference type="InterPro" id="IPR025405">
    <property type="entry name" value="DUF4131"/>
</dbReference>
<dbReference type="GO" id="GO:0005886">
    <property type="term" value="C:plasma membrane"/>
    <property type="evidence" value="ECO:0007669"/>
    <property type="project" value="UniProtKB-SubCell"/>
</dbReference>
<dbReference type="EMBL" id="MFLV01000023">
    <property type="protein sequence ID" value="OGG71409.1"/>
    <property type="molecule type" value="Genomic_DNA"/>
</dbReference>
<evidence type="ECO:0000256" key="5">
    <source>
        <dbReference type="ARBA" id="ARBA00023136"/>
    </source>
</evidence>
<dbReference type="STRING" id="1798508.A3A35_01545"/>
<dbReference type="AlphaFoldDB" id="A0A1F6ECK3"/>
<evidence type="ECO:0000313" key="9">
    <source>
        <dbReference type="EMBL" id="OGG71409.1"/>
    </source>
</evidence>
<feature type="transmembrane region" description="Helical" evidence="6">
    <location>
        <begin position="6"/>
        <end position="23"/>
    </location>
</feature>
<keyword evidence="2" id="KW-1003">Cell membrane</keyword>
<comment type="subcellular location">
    <subcellularLocation>
        <location evidence="1">Cell membrane</location>
        <topology evidence="1">Multi-pass membrane protein</topology>
    </subcellularLocation>
</comment>
<reference evidence="9 10" key="1">
    <citation type="journal article" date="2016" name="Nat. Commun.">
        <title>Thousands of microbial genomes shed light on interconnected biogeochemical processes in an aquifer system.</title>
        <authorList>
            <person name="Anantharaman K."/>
            <person name="Brown C.T."/>
            <person name="Hug L.A."/>
            <person name="Sharon I."/>
            <person name="Castelle C.J."/>
            <person name="Probst A.J."/>
            <person name="Thomas B.C."/>
            <person name="Singh A."/>
            <person name="Wilkins M.J."/>
            <person name="Karaoz U."/>
            <person name="Brodie E.L."/>
            <person name="Williams K.H."/>
            <person name="Hubbard S.S."/>
            <person name="Banfield J.F."/>
        </authorList>
    </citation>
    <scope>NUCLEOTIDE SEQUENCE [LARGE SCALE GENOMIC DNA]</scope>
</reference>
<evidence type="ECO:0000259" key="7">
    <source>
        <dbReference type="Pfam" id="PF03772"/>
    </source>
</evidence>
<keyword evidence="3 6" id="KW-0812">Transmembrane</keyword>
<evidence type="ECO:0000256" key="6">
    <source>
        <dbReference type="SAM" id="Phobius"/>
    </source>
</evidence>